<protein>
    <submittedName>
        <fullName evidence="2">Uncharacterized protein</fullName>
    </submittedName>
</protein>
<keyword evidence="3" id="KW-1185">Reference proteome</keyword>
<accession>A0AAV1WB88</accession>
<gene>
    <name evidence="2" type="ORF">LLUT_LOCUS7502</name>
</gene>
<evidence type="ECO:0000313" key="2">
    <source>
        <dbReference type="EMBL" id="CAL0306442.1"/>
    </source>
</evidence>
<sequence>MSDSERTTNAATSNSSQHTVNTLRGESPMKTVWNSINGFKIDSTLTAYCVAYRALNRNSENSDS</sequence>
<feature type="compositionally biased region" description="Polar residues" evidence="1">
    <location>
        <begin position="7"/>
        <end position="24"/>
    </location>
</feature>
<dbReference type="Proteomes" id="UP001497480">
    <property type="component" value="Unassembled WGS sequence"/>
</dbReference>
<evidence type="ECO:0000313" key="3">
    <source>
        <dbReference type="Proteomes" id="UP001497480"/>
    </source>
</evidence>
<organism evidence="2 3">
    <name type="scientific">Lupinus luteus</name>
    <name type="common">European yellow lupine</name>
    <dbReference type="NCBI Taxonomy" id="3873"/>
    <lineage>
        <taxon>Eukaryota</taxon>
        <taxon>Viridiplantae</taxon>
        <taxon>Streptophyta</taxon>
        <taxon>Embryophyta</taxon>
        <taxon>Tracheophyta</taxon>
        <taxon>Spermatophyta</taxon>
        <taxon>Magnoliopsida</taxon>
        <taxon>eudicotyledons</taxon>
        <taxon>Gunneridae</taxon>
        <taxon>Pentapetalae</taxon>
        <taxon>rosids</taxon>
        <taxon>fabids</taxon>
        <taxon>Fabales</taxon>
        <taxon>Fabaceae</taxon>
        <taxon>Papilionoideae</taxon>
        <taxon>50 kb inversion clade</taxon>
        <taxon>genistoids sensu lato</taxon>
        <taxon>core genistoids</taxon>
        <taxon>Genisteae</taxon>
        <taxon>Lupinus</taxon>
    </lineage>
</organism>
<reference evidence="2 3" key="1">
    <citation type="submission" date="2024-03" db="EMBL/GenBank/DDBJ databases">
        <authorList>
            <person name="Martinez-Hernandez J."/>
        </authorList>
    </citation>
    <scope>NUCLEOTIDE SEQUENCE [LARGE SCALE GENOMIC DNA]</scope>
</reference>
<name>A0AAV1WB88_LUPLU</name>
<feature type="region of interest" description="Disordered" evidence="1">
    <location>
        <begin position="1"/>
        <end position="27"/>
    </location>
</feature>
<dbReference type="AlphaFoldDB" id="A0AAV1WB88"/>
<proteinExistence type="predicted"/>
<evidence type="ECO:0000256" key="1">
    <source>
        <dbReference type="SAM" id="MobiDB-lite"/>
    </source>
</evidence>
<dbReference type="EMBL" id="CAXHTB010000005">
    <property type="protein sequence ID" value="CAL0306442.1"/>
    <property type="molecule type" value="Genomic_DNA"/>
</dbReference>
<comment type="caution">
    <text evidence="2">The sequence shown here is derived from an EMBL/GenBank/DDBJ whole genome shotgun (WGS) entry which is preliminary data.</text>
</comment>